<dbReference type="AlphaFoldDB" id="A0A0P0XJY6"/>
<proteinExistence type="predicted"/>
<keyword evidence="3" id="KW-1185">Reference proteome</keyword>
<evidence type="ECO:0000256" key="1">
    <source>
        <dbReference type="SAM" id="MobiDB-lite"/>
    </source>
</evidence>
<feature type="compositionally biased region" description="Basic residues" evidence="1">
    <location>
        <begin position="34"/>
        <end position="56"/>
    </location>
</feature>
<dbReference type="PaxDb" id="39947-A0A0P0XJY6"/>
<feature type="compositionally biased region" description="Basic residues" evidence="1">
    <location>
        <begin position="89"/>
        <end position="98"/>
    </location>
</feature>
<organism evidence="2 3">
    <name type="scientific">Oryza sativa subsp. japonica</name>
    <name type="common">Rice</name>
    <dbReference type="NCBI Taxonomy" id="39947"/>
    <lineage>
        <taxon>Eukaryota</taxon>
        <taxon>Viridiplantae</taxon>
        <taxon>Streptophyta</taxon>
        <taxon>Embryophyta</taxon>
        <taxon>Tracheophyta</taxon>
        <taxon>Spermatophyta</taxon>
        <taxon>Magnoliopsida</taxon>
        <taxon>Liliopsida</taxon>
        <taxon>Poales</taxon>
        <taxon>Poaceae</taxon>
        <taxon>BOP clade</taxon>
        <taxon>Oryzoideae</taxon>
        <taxon>Oryzeae</taxon>
        <taxon>Oryzinae</taxon>
        <taxon>Oryza</taxon>
        <taxon>Oryza sativa</taxon>
    </lineage>
</organism>
<reference evidence="3" key="1">
    <citation type="journal article" date="2005" name="Nature">
        <title>The map-based sequence of the rice genome.</title>
        <authorList>
            <consortium name="International rice genome sequencing project (IRGSP)"/>
            <person name="Matsumoto T."/>
            <person name="Wu J."/>
            <person name="Kanamori H."/>
            <person name="Katayose Y."/>
            <person name="Fujisawa M."/>
            <person name="Namiki N."/>
            <person name="Mizuno H."/>
            <person name="Yamamoto K."/>
            <person name="Antonio B.A."/>
            <person name="Baba T."/>
            <person name="Sakata K."/>
            <person name="Nagamura Y."/>
            <person name="Aoki H."/>
            <person name="Arikawa K."/>
            <person name="Arita K."/>
            <person name="Bito T."/>
            <person name="Chiden Y."/>
            <person name="Fujitsuka N."/>
            <person name="Fukunaka R."/>
            <person name="Hamada M."/>
            <person name="Harada C."/>
            <person name="Hayashi A."/>
            <person name="Hijishita S."/>
            <person name="Honda M."/>
            <person name="Hosokawa S."/>
            <person name="Ichikawa Y."/>
            <person name="Idonuma A."/>
            <person name="Iijima M."/>
            <person name="Ikeda M."/>
            <person name="Ikeno M."/>
            <person name="Ito K."/>
            <person name="Ito S."/>
            <person name="Ito T."/>
            <person name="Ito Y."/>
            <person name="Ito Y."/>
            <person name="Iwabuchi A."/>
            <person name="Kamiya K."/>
            <person name="Karasawa W."/>
            <person name="Kurita K."/>
            <person name="Katagiri S."/>
            <person name="Kikuta A."/>
            <person name="Kobayashi H."/>
            <person name="Kobayashi N."/>
            <person name="Machita K."/>
            <person name="Maehara T."/>
            <person name="Masukawa M."/>
            <person name="Mizubayashi T."/>
            <person name="Mukai Y."/>
            <person name="Nagasaki H."/>
            <person name="Nagata Y."/>
            <person name="Naito S."/>
            <person name="Nakashima M."/>
            <person name="Nakama Y."/>
            <person name="Nakamichi Y."/>
            <person name="Nakamura M."/>
            <person name="Meguro A."/>
            <person name="Negishi M."/>
            <person name="Ohta I."/>
            <person name="Ohta T."/>
            <person name="Okamoto M."/>
            <person name="Ono N."/>
            <person name="Saji S."/>
            <person name="Sakaguchi M."/>
            <person name="Sakai K."/>
            <person name="Shibata M."/>
            <person name="Shimokawa T."/>
            <person name="Song J."/>
            <person name="Takazaki Y."/>
            <person name="Terasawa K."/>
            <person name="Tsugane M."/>
            <person name="Tsuji K."/>
            <person name="Ueda S."/>
            <person name="Waki K."/>
            <person name="Yamagata H."/>
            <person name="Yamamoto M."/>
            <person name="Yamamoto S."/>
            <person name="Yamane H."/>
            <person name="Yoshiki S."/>
            <person name="Yoshihara R."/>
            <person name="Yukawa K."/>
            <person name="Zhong H."/>
            <person name="Yano M."/>
            <person name="Yuan Q."/>
            <person name="Ouyang S."/>
            <person name="Liu J."/>
            <person name="Jones K.M."/>
            <person name="Gansberger K."/>
            <person name="Moffat K."/>
            <person name="Hill J."/>
            <person name="Bera J."/>
            <person name="Fadrosh D."/>
            <person name="Jin S."/>
            <person name="Johri S."/>
            <person name="Kim M."/>
            <person name="Overton L."/>
            <person name="Reardon M."/>
            <person name="Tsitrin T."/>
            <person name="Vuong H."/>
            <person name="Weaver B."/>
            <person name="Ciecko A."/>
            <person name="Tallon L."/>
            <person name="Jackson J."/>
            <person name="Pai G."/>
            <person name="Aken S.V."/>
            <person name="Utterback T."/>
            <person name="Reidmuller S."/>
            <person name="Feldblyum T."/>
            <person name="Hsiao J."/>
            <person name="Zismann V."/>
            <person name="Iobst S."/>
            <person name="de Vazeille A.R."/>
            <person name="Buell C.R."/>
            <person name="Ying K."/>
            <person name="Li Y."/>
            <person name="Lu T."/>
            <person name="Huang Y."/>
            <person name="Zhao Q."/>
            <person name="Feng Q."/>
            <person name="Zhang L."/>
            <person name="Zhu J."/>
            <person name="Weng Q."/>
            <person name="Mu J."/>
            <person name="Lu Y."/>
            <person name="Fan D."/>
            <person name="Liu Y."/>
            <person name="Guan J."/>
            <person name="Zhang Y."/>
            <person name="Yu S."/>
            <person name="Liu X."/>
            <person name="Zhang Y."/>
            <person name="Hong G."/>
            <person name="Han B."/>
            <person name="Choisne N."/>
            <person name="Demange N."/>
            <person name="Orjeda G."/>
            <person name="Samain S."/>
            <person name="Cattolico L."/>
            <person name="Pelletier E."/>
            <person name="Couloux A."/>
            <person name="Segurens B."/>
            <person name="Wincker P."/>
            <person name="D'Hont A."/>
            <person name="Scarpelli C."/>
            <person name="Weissenbach J."/>
            <person name="Salanoubat M."/>
            <person name="Quetier F."/>
            <person name="Yu Y."/>
            <person name="Kim H.R."/>
            <person name="Rambo T."/>
            <person name="Currie J."/>
            <person name="Collura K."/>
            <person name="Luo M."/>
            <person name="Yang T."/>
            <person name="Ammiraju J.S.S."/>
            <person name="Engler F."/>
            <person name="Soderlund C."/>
            <person name="Wing R.A."/>
            <person name="Palmer L.E."/>
            <person name="de la Bastide M."/>
            <person name="Spiegel L."/>
            <person name="Nascimento L."/>
            <person name="Zutavern T."/>
            <person name="O'Shaughnessy A."/>
            <person name="Dike S."/>
            <person name="Dedhia N."/>
            <person name="Preston R."/>
            <person name="Balija V."/>
            <person name="McCombie W.R."/>
            <person name="Chow T."/>
            <person name="Chen H."/>
            <person name="Chung M."/>
            <person name="Chen C."/>
            <person name="Shaw J."/>
            <person name="Wu H."/>
            <person name="Hsiao K."/>
            <person name="Chao Y."/>
            <person name="Chu M."/>
            <person name="Cheng C."/>
            <person name="Hour A."/>
            <person name="Lee P."/>
            <person name="Lin S."/>
            <person name="Lin Y."/>
            <person name="Liou J."/>
            <person name="Liu S."/>
            <person name="Hsing Y."/>
            <person name="Raghuvanshi S."/>
            <person name="Mohanty A."/>
            <person name="Bharti A.K."/>
            <person name="Gaur A."/>
            <person name="Gupta V."/>
            <person name="Kumar D."/>
            <person name="Ravi V."/>
            <person name="Vij S."/>
            <person name="Kapur A."/>
            <person name="Khurana P."/>
            <person name="Khurana P."/>
            <person name="Khurana J.P."/>
            <person name="Tyagi A.K."/>
            <person name="Gaikwad K."/>
            <person name="Singh A."/>
            <person name="Dalal V."/>
            <person name="Srivastava S."/>
            <person name="Dixit A."/>
            <person name="Pal A.K."/>
            <person name="Ghazi I.A."/>
            <person name="Yadav M."/>
            <person name="Pandit A."/>
            <person name="Bhargava A."/>
            <person name="Sureshbabu K."/>
            <person name="Batra K."/>
            <person name="Sharma T.R."/>
            <person name="Mohapatra T."/>
            <person name="Singh N.K."/>
            <person name="Messing J."/>
            <person name="Nelson A.B."/>
            <person name="Fuks G."/>
            <person name="Kavchok S."/>
            <person name="Keizer G."/>
            <person name="Linton E."/>
            <person name="Llaca V."/>
            <person name="Song R."/>
            <person name="Tanyolac B."/>
            <person name="Young S."/>
            <person name="Ho-Il K."/>
            <person name="Hahn J.H."/>
            <person name="Sangsakoo G."/>
            <person name="Vanavichit A."/>
            <person name="de Mattos Luiz.A.T."/>
            <person name="Zimmer P.D."/>
            <person name="Malone G."/>
            <person name="Dellagostin O."/>
            <person name="de Oliveira A.C."/>
            <person name="Bevan M."/>
            <person name="Bancroft I."/>
            <person name="Minx P."/>
            <person name="Cordum H."/>
            <person name="Wilson R."/>
            <person name="Cheng Z."/>
            <person name="Jin W."/>
            <person name="Jiang J."/>
            <person name="Leong S.A."/>
            <person name="Iwama H."/>
            <person name="Gojobori T."/>
            <person name="Itoh T."/>
            <person name="Niimura Y."/>
            <person name="Fujii Y."/>
            <person name="Habara T."/>
            <person name="Sakai H."/>
            <person name="Sato Y."/>
            <person name="Wilson G."/>
            <person name="Kumar K."/>
            <person name="McCouch S."/>
            <person name="Juretic N."/>
            <person name="Hoen D."/>
            <person name="Wright S."/>
            <person name="Bruskiewich R."/>
            <person name="Bureau T."/>
            <person name="Miyao A."/>
            <person name="Hirochika H."/>
            <person name="Nishikawa T."/>
            <person name="Kadowaki K."/>
            <person name="Sugiura M."/>
            <person name="Burr B."/>
            <person name="Sasaki T."/>
        </authorList>
    </citation>
    <scope>NUCLEOTIDE SEQUENCE [LARGE SCALE GENOMIC DNA]</scope>
    <source>
        <strain evidence="3">cv. Nipponbare</strain>
    </source>
</reference>
<sequence length="123" mass="14499">MLESKRSRLRSCGGSHDRLTRLCGEHVTPCHDPRARRRGGGVPRRQHWRRRRRRQQRQQCLPVRGRPHRHPGDLQEPAAPVRHYPQQSRNHKKTRPKRTNLPLIYSSRHERSLLASGRAYTSA</sequence>
<reference evidence="2 3" key="3">
    <citation type="journal article" date="2013" name="Rice">
        <title>Improvement of the Oryza sativa Nipponbare reference genome using next generation sequence and optical map data.</title>
        <authorList>
            <person name="Kawahara Y."/>
            <person name="de la Bastide M."/>
            <person name="Hamilton J.P."/>
            <person name="Kanamori H."/>
            <person name="McCombie W.R."/>
            <person name="Ouyang S."/>
            <person name="Schwartz D.C."/>
            <person name="Tanaka T."/>
            <person name="Wu J."/>
            <person name="Zhou S."/>
            <person name="Childs K.L."/>
            <person name="Davidson R.M."/>
            <person name="Lin H."/>
            <person name="Quesada-Ocampo L."/>
            <person name="Vaillancourt B."/>
            <person name="Sakai H."/>
            <person name="Lee S.S."/>
            <person name="Kim J."/>
            <person name="Numa H."/>
            <person name="Itoh T."/>
            <person name="Buell C.R."/>
            <person name="Matsumoto T."/>
        </authorList>
    </citation>
    <scope>NUCLEOTIDE SEQUENCE [LARGE SCALE GENOMIC DNA]</scope>
    <source>
        <strain evidence="3">cv. Nipponbare</strain>
    </source>
</reference>
<accession>A0A0P0XJY6</accession>
<dbReference type="InParanoid" id="A0A0P0XJY6"/>
<feature type="region of interest" description="Disordered" evidence="1">
    <location>
        <begin position="26"/>
        <end position="123"/>
    </location>
</feature>
<evidence type="ECO:0000313" key="3">
    <source>
        <dbReference type="Proteomes" id="UP000059680"/>
    </source>
</evidence>
<gene>
    <name evidence="2" type="ordered locus">Os09g0130901</name>
    <name evidence="2" type="ORF">OSNPB_090130901</name>
</gene>
<dbReference type="Proteomes" id="UP000059680">
    <property type="component" value="Chromosome 9"/>
</dbReference>
<name>A0A0P0XJY6_ORYSJ</name>
<dbReference type="Gramene" id="Os09t0130901-01">
    <property type="protein sequence ID" value="Os09t0130901-01"/>
    <property type="gene ID" value="Os09g0130901"/>
</dbReference>
<protein>
    <submittedName>
        <fullName evidence="2">Os09g0130901 protein</fullName>
    </submittedName>
</protein>
<reference evidence="2 3" key="2">
    <citation type="journal article" date="2013" name="Plant Cell Physiol.">
        <title>Rice Annotation Project Database (RAP-DB): an integrative and interactive database for rice genomics.</title>
        <authorList>
            <person name="Sakai H."/>
            <person name="Lee S.S."/>
            <person name="Tanaka T."/>
            <person name="Numa H."/>
            <person name="Kim J."/>
            <person name="Kawahara Y."/>
            <person name="Wakimoto H."/>
            <person name="Yang C.C."/>
            <person name="Iwamoto M."/>
            <person name="Abe T."/>
            <person name="Yamada Y."/>
            <person name="Muto A."/>
            <person name="Inokuchi H."/>
            <person name="Ikemura T."/>
            <person name="Matsumoto T."/>
            <person name="Sasaki T."/>
            <person name="Itoh T."/>
        </authorList>
    </citation>
    <scope>NUCLEOTIDE SEQUENCE [LARGE SCALE GENOMIC DNA]</scope>
    <source>
        <strain evidence="3">cv. Nipponbare</strain>
    </source>
</reference>
<dbReference type="EMBL" id="AP014965">
    <property type="protein sequence ID" value="BAT06942.1"/>
    <property type="molecule type" value="Genomic_DNA"/>
</dbReference>
<evidence type="ECO:0000313" key="2">
    <source>
        <dbReference type="EMBL" id="BAT06942.1"/>
    </source>
</evidence>